<feature type="domain" description="Amino acid permease/ SLC12A" evidence="8">
    <location>
        <begin position="18"/>
        <end position="470"/>
    </location>
</feature>
<keyword evidence="3 7" id="KW-0812">Transmembrane</keyword>
<dbReference type="Pfam" id="PF00324">
    <property type="entry name" value="AA_permease"/>
    <property type="match status" value="1"/>
</dbReference>
<sequence length="489" mass="53368">MQEEQHEEGLRRSLKARHMNMIAIGGAIGTGLFVAGGETVSTAGPGGALVAYSLIGIMVYFLMTSLGEMAAYLPVSGSFETYANRYVDKSLGFALGWNYWFNWAITVAAELVAGALIMKYWFPDIPAAIWSGIFLIVLFTLNYLSTRSYGESEFIFAGIKVLTVLVFLFAGTLLILGLGPEPSPGFTNWTIGDAPFVGGFTAMLGIFMVAGFSFQGTEMIGIAAGESEDPEKNVPRAVKSIFWRILLFYLGAFIVIGFLIPYTDPNLLNTEIENISVSPFTLVFERFGLAAAASVMNAVILTAVLSAGNSGLYVSTRMLYAMAETGQAPRCFLKLNKRGVPTNALFATVVFGLAAFLTSLIGEGKAYDWLVNISGMAGFITWIGIAICHYRFRRAYVAQGKDLKDLPYRAKWFPFGPLLALLMCIIVTAGQNYSAFTGTEIDWYGASVAYIGIPVFLAVFLWHKAKNHTHIIPLKEVNLSREGNRKIKP</sequence>
<name>A0A848BY05_9FIRM</name>
<evidence type="ECO:0000256" key="3">
    <source>
        <dbReference type="ARBA" id="ARBA00022692"/>
    </source>
</evidence>
<evidence type="ECO:0000256" key="5">
    <source>
        <dbReference type="ARBA" id="ARBA00022989"/>
    </source>
</evidence>
<dbReference type="AlphaFoldDB" id="A0A848BY05"/>
<gene>
    <name evidence="9" type="ORF">HF872_05900</name>
</gene>
<keyword evidence="6 7" id="KW-0472">Membrane</keyword>
<dbReference type="Proteomes" id="UP000591071">
    <property type="component" value="Unassembled WGS sequence"/>
</dbReference>
<dbReference type="PANTHER" id="PTHR43341:SF1">
    <property type="entry name" value="GENERAL AMINO-ACID PERMEASE GAP1"/>
    <property type="match status" value="1"/>
</dbReference>
<feature type="transmembrane region" description="Helical" evidence="7">
    <location>
        <begin position="196"/>
        <end position="214"/>
    </location>
</feature>
<dbReference type="GO" id="GO:0016020">
    <property type="term" value="C:membrane"/>
    <property type="evidence" value="ECO:0007669"/>
    <property type="project" value="UniProtKB-SubCell"/>
</dbReference>
<evidence type="ECO:0000313" key="9">
    <source>
        <dbReference type="EMBL" id="NME28156.1"/>
    </source>
</evidence>
<reference evidence="9 10" key="1">
    <citation type="submission" date="2020-04" db="EMBL/GenBank/DDBJ databases">
        <authorList>
            <person name="Hitch T.C.A."/>
            <person name="Wylensek D."/>
            <person name="Clavel T."/>
        </authorList>
    </citation>
    <scope>NUCLEOTIDE SEQUENCE [LARGE SCALE GENOMIC DNA]</scope>
    <source>
        <strain evidence="9 10">Oil-RF-744-FAT-WT-6-1</strain>
    </source>
</reference>
<feature type="transmembrane region" description="Helical" evidence="7">
    <location>
        <begin position="373"/>
        <end position="392"/>
    </location>
</feature>
<feature type="transmembrane region" description="Helical" evidence="7">
    <location>
        <begin position="412"/>
        <end position="431"/>
    </location>
</feature>
<keyword evidence="2" id="KW-0813">Transport</keyword>
<dbReference type="EMBL" id="JABAFG010000007">
    <property type="protein sequence ID" value="NME28156.1"/>
    <property type="molecule type" value="Genomic_DNA"/>
</dbReference>
<dbReference type="PANTHER" id="PTHR43341">
    <property type="entry name" value="AMINO ACID PERMEASE"/>
    <property type="match status" value="1"/>
</dbReference>
<keyword evidence="4" id="KW-0029">Amino-acid transport</keyword>
<dbReference type="PIRSF" id="PIRSF006060">
    <property type="entry name" value="AA_transporter"/>
    <property type="match status" value="1"/>
</dbReference>
<feature type="transmembrane region" description="Helical" evidence="7">
    <location>
        <begin position="241"/>
        <end position="260"/>
    </location>
</feature>
<feature type="transmembrane region" description="Helical" evidence="7">
    <location>
        <begin position="21"/>
        <end position="37"/>
    </location>
</feature>
<evidence type="ECO:0000256" key="6">
    <source>
        <dbReference type="ARBA" id="ARBA00023136"/>
    </source>
</evidence>
<feature type="transmembrane region" description="Helical" evidence="7">
    <location>
        <begin position="344"/>
        <end position="361"/>
    </location>
</feature>
<accession>A0A848BY05</accession>
<feature type="transmembrane region" description="Helical" evidence="7">
    <location>
        <begin position="156"/>
        <end position="176"/>
    </location>
</feature>
<dbReference type="GO" id="GO:0015171">
    <property type="term" value="F:amino acid transmembrane transporter activity"/>
    <property type="evidence" value="ECO:0007669"/>
    <property type="project" value="TreeGrafter"/>
</dbReference>
<evidence type="ECO:0000256" key="4">
    <source>
        <dbReference type="ARBA" id="ARBA00022970"/>
    </source>
</evidence>
<feature type="transmembrane region" description="Helical" evidence="7">
    <location>
        <begin position="99"/>
        <end position="121"/>
    </location>
</feature>
<dbReference type="RefSeq" id="WP_170087474.1">
    <property type="nucleotide sequence ID" value="NZ_JABAFG010000007.1"/>
</dbReference>
<evidence type="ECO:0000313" key="10">
    <source>
        <dbReference type="Proteomes" id="UP000591071"/>
    </source>
</evidence>
<feature type="transmembrane region" description="Helical" evidence="7">
    <location>
        <begin position="127"/>
        <end position="144"/>
    </location>
</feature>
<evidence type="ECO:0000256" key="1">
    <source>
        <dbReference type="ARBA" id="ARBA00004141"/>
    </source>
</evidence>
<dbReference type="Gene3D" id="1.20.1740.10">
    <property type="entry name" value="Amino acid/polyamine transporter I"/>
    <property type="match status" value="1"/>
</dbReference>
<feature type="transmembrane region" description="Helical" evidence="7">
    <location>
        <begin position="287"/>
        <end position="308"/>
    </location>
</feature>
<keyword evidence="5 7" id="KW-1133">Transmembrane helix</keyword>
<protein>
    <submittedName>
        <fullName evidence="9">Amino acid permease</fullName>
    </submittedName>
</protein>
<dbReference type="InterPro" id="IPR004840">
    <property type="entry name" value="Amino_acid_permease_CS"/>
</dbReference>
<evidence type="ECO:0000256" key="7">
    <source>
        <dbReference type="SAM" id="Phobius"/>
    </source>
</evidence>
<dbReference type="InterPro" id="IPR050524">
    <property type="entry name" value="APC_YAT"/>
</dbReference>
<dbReference type="InterPro" id="IPR004841">
    <property type="entry name" value="AA-permease/SLC12A_dom"/>
</dbReference>
<dbReference type="PROSITE" id="PS00218">
    <property type="entry name" value="AMINO_ACID_PERMEASE_1"/>
    <property type="match status" value="1"/>
</dbReference>
<evidence type="ECO:0000256" key="2">
    <source>
        <dbReference type="ARBA" id="ARBA00022448"/>
    </source>
</evidence>
<organism evidence="9 10">
    <name type="scientific">Megasphaera hexanoica</name>
    <dbReference type="NCBI Taxonomy" id="1675036"/>
    <lineage>
        <taxon>Bacteria</taxon>
        <taxon>Bacillati</taxon>
        <taxon>Bacillota</taxon>
        <taxon>Negativicutes</taxon>
        <taxon>Veillonellales</taxon>
        <taxon>Veillonellaceae</taxon>
        <taxon>Megasphaera</taxon>
    </lineage>
</organism>
<dbReference type="FunFam" id="1.20.1740.10:FF:000001">
    <property type="entry name" value="Amino acid permease"/>
    <property type="match status" value="1"/>
</dbReference>
<comment type="subcellular location">
    <subcellularLocation>
        <location evidence="1">Membrane</location>
        <topology evidence="1">Multi-pass membrane protein</topology>
    </subcellularLocation>
</comment>
<proteinExistence type="predicted"/>
<evidence type="ECO:0000259" key="8">
    <source>
        <dbReference type="Pfam" id="PF00324"/>
    </source>
</evidence>
<feature type="transmembrane region" description="Helical" evidence="7">
    <location>
        <begin position="443"/>
        <end position="462"/>
    </location>
</feature>
<comment type="caution">
    <text evidence="9">The sequence shown here is derived from an EMBL/GenBank/DDBJ whole genome shotgun (WGS) entry which is preliminary data.</text>
</comment>